<evidence type="ECO:0000313" key="1">
    <source>
        <dbReference type="EMBL" id="GGH10701.1"/>
    </source>
</evidence>
<proteinExistence type="predicted"/>
<evidence type="ECO:0000313" key="2">
    <source>
        <dbReference type="Proteomes" id="UP000596938"/>
    </source>
</evidence>
<organism evidence="1 2">
    <name type="scientific">Pseudarthrobacter polychromogenes</name>
    <dbReference type="NCBI Taxonomy" id="1676"/>
    <lineage>
        <taxon>Bacteria</taxon>
        <taxon>Bacillati</taxon>
        <taxon>Actinomycetota</taxon>
        <taxon>Actinomycetes</taxon>
        <taxon>Micrococcales</taxon>
        <taxon>Micrococcaceae</taxon>
        <taxon>Pseudarthrobacter</taxon>
    </lineage>
</organism>
<sequence length="215" mass="23471">MNFFKAAMKFFKVKVLLWHVLLIILLIVAGTGAVFVSGGLNALALGSLFTSNSNERDSQVVQAVSRVQEVALLSLHIEGVARQESNGEILGMVVPASEKTTLLQYKFDAKLGIDGSQVKIEPNGTESFRVTIPKFLGIGFDRPFFETPLESSGALSWLTPPAVQTQMINNILSDENKQNFITQNEAALKEQAKAFYSGIIESVDPEVTVEFEFAG</sequence>
<accession>A0ABQ1Y3W8</accession>
<evidence type="ECO:0008006" key="3">
    <source>
        <dbReference type="Google" id="ProtNLM"/>
    </source>
</evidence>
<reference evidence="2" key="1">
    <citation type="journal article" date="2019" name="Int. J. Syst. Evol. Microbiol.">
        <title>The Global Catalogue of Microorganisms (GCM) 10K type strain sequencing project: providing services to taxonomists for standard genome sequencing and annotation.</title>
        <authorList>
            <consortium name="The Broad Institute Genomics Platform"/>
            <consortium name="The Broad Institute Genome Sequencing Center for Infectious Disease"/>
            <person name="Wu L."/>
            <person name="Ma J."/>
        </authorList>
    </citation>
    <scope>NUCLEOTIDE SEQUENCE [LARGE SCALE GENOMIC DNA]</scope>
    <source>
        <strain evidence="2">CGMCC 1.1927</strain>
    </source>
</reference>
<dbReference type="Proteomes" id="UP000596938">
    <property type="component" value="Unassembled WGS sequence"/>
</dbReference>
<gene>
    <name evidence="1" type="ORF">GCM10011577_39600</name>
</gene>
<protein>
    <recommendedName>
        <fullName evidence="3">DUF4230 domain-containing protein</fullName>
    </recommendedName>
</protein>
<dbReference type="EMBL" id="BMKU01000020">
    <property type="protein sequence ID" value="GGH10701.1"/>
    <property type="molecule type" value="Genomic_DNA"/>
</dbReference>
<dbReference type="RefSeq" id="WP_174175743.1">
    <property type="nucleotide sequence ID" value="NZ_BAAAWV010000001.1"/>
</dbReference>
<name>A0ABQ1Y3W8_9MICC</name>
<comment type="caution">
    <text evidence="1">The sequence shown here is derived from an EMBL/GenBank/DDBJ whole genome shotgun (WGS) entry which is preliminary data.</text>
</comment>
<keyword evidence="2" id="KW-1185">Reference proteome</keyword>